<evidence type="ECO:0000313" key="1">
    <source>
        <dbReference type="EMBL" id="VDN28148.1"/>
    </source>
</evidence>
<protein>
    <submittedName>
        <fullName evidence="1">Uncharacterized protein</fullName>
    </submittedName>
</protein>
<reference evidence="1 2" key="1">
    <citation type="submission" date="2018-11" db="EMBL/GenBank/DDBJ databases">
        <authorList>
            <consortium name="Pathogen Informatics"/>
        </authorList>
    </citation>
    <scope>NUCLEOTIDE SEQUENCE [LARGE SCALE GENOMIC DNA]</scope>
</reference>
<keyword evidence="2" id="KW-1185">Reference proteome</keyword>
<dbReference type="Proteomes" id="UP000271889">
    <property type="component" value="Unassembled WGS sequence"/>
</dbReference>
<accession>A0A3P7MZE7</accession>
<dbReference type="EMBL" id="UYRV01113320">
    <property type="protein sequence ID" value="VDN28148.1"/>
    <property type="molecule type" value="Genomic_DNA"/>
</dbReference>
<gene>
    <name evidence="1" type="ORF">CGOC_LOCUS10867</name>
</gene>
<dbReference type="AlphaFoldDB" id="A0A3P7MZE7"/>
<organism evidence="1 2">
    <name type="scientific">Cylicostephanus goldi</name>
    <name type="common">Nematode worm</name>
    <dbReference type="NCBI Taxonomy" id="71465"/>
    <lineage>
        <taxon>Eukaryota</taxon>
        <taxon>Metazoa</taxon>
        <taxon>Ecdysozoa</taxon>
        <taxon>Nematoda</taxon>
        <taxon>Chromadorea</taxon>
        <taxon>Rhabditida</taxon>
        <taxon>Rhabditina</taxon>
        <taxon>Rhabditomorpha</taxon>
        <taxon>Strongyloidea</taxon>
        <taxon>Strongylidae</taxon>
        <taxon>Cylicostephanus</taxon>
    </lineage>
</organism>
<proteinExistence type="predicted"/>
<evidence type="ECO:0000313" key="2">
    <source>
        <dbReference type="Proteomes" id="UP000271889"/>
    </source>
</evidence>
<name>A0A3P7MZE7_CYLGO</name>
<sequence length="56" mass="5857">MVDFPDGKDIDNLVENPLLEPVEGPVGLPPSPPFPSSAENSLYETCLALACDPSGT</sequence>